<evidence type="ECO:0000313" key="1">
    <source>
        <dbReference type="EMBL" id="WNZ23165.1"/>
    </source>
</evidence>
<name>A0AA96WEM4_9CYAN</name>
<accession>A0AA96WEM4</accession>
<dbReference type="AlphaFoldDB" id="A0AA96WEM4"/>
<organism evidence="1">
    <name type="scientific">Leptolyngbya sp. NK1-12</name>
    <dbReference type="NCBI Taxonomy" id="2547451"/>
    <lineage>
        <taxon>Bacteria</taxon>
        <taxon>Bacillati</taxon>
        <taxon>Cyanobacteriota</taxon>
        <taxon>Cyanophyceae</taxon>
        <taxon>Leptolyngbyales</taxon>
        <taxon>Leptolyngbyaceae</taxon>
        <taxon>Leptolyngbya group</taxon>
        <taxon>Leptolyngbya</taxon>
    </lineage>
</organism>
<reference evidence="1" key="1">
    <citation type="submission" date="2020-05" db="EMBL/GenBank/DDBJ databases">
        <authorList>
            <person name="Zhu T."/>
            <person name="Keshari N."/>
            <person name="Lu X."/>
        </authorList>
    </citation>
    <scope>NUCLEOTIDE SEQUENCE</scope>
    <source>
        <strain evidence="1">NK1-12</strain>
    </source>
</reference>
<gene>
    <name evidence="1" type="ORF">HJG54_10075</name>
</gene>
<sequence length="53" mass="6280">MSPVYYGFFYLEKYFGRDRFSLNHHETISLYGFAAPAAAGRAKNSFYKINYWL</sequence>
<proteinExistence type="predicted"/>
<protein>
    <submittedName>
        <fullName evidence="1">Uncharacterized protein</fullName>
    </submittedName>
</protein>
<dbReference type="RefSeq" id="WP_316434765.1">
    <property type="nucleotide sequence ID" value="NZ_CP053586.1"/>
</dbReference>
<dbReference type="EMBL" id="CP053586">
    <property type="protein sequence ID" value="WNZ23165.1"/>
    <property type="molecule type" value="Genomic_DNA"/>
</dbReference>